<keyword evidence="6" id="KW-0032">Aminotransferase</keyword>
<accession>A0A5C5B7E4</accession>
<dbReference type="PROSITE" id="PS00770">
    <property type="entry name" value="AA_TRANSFER_CLASS_4"/>
    <property type="match status" value="1"/>
</dbReference>
<evidence type="ECO:0000256" key="2">
    <source>
        <dbReference type="ARBA" id="ARBA00009320"/>
    </source>
</evidence>
<dbReference type="GO" id="GO:0008483">
    <property type="term" value="F:transaminase activity"/>
    <property type="evidence" value="ECO:0007669"/>
    <property type="project" value="UniProtKB-KW"/>
</dbReference>
<dbReference type="InterPro" id="IPR043131">
    <property type="entry name" value="BCAT-like_N"/>
</dbReference>
<gene>
    <name evidence="6" type="ORF">FH969_14605</name>
</gene>
<name>A0A5C5B7E4_9MICO</name>
<evidence type="ECO:0000256" key="1">
    <source>
        <dbReference type="ARBA" id="ARBA00001933"/>
    </source>
</evidence>
<dbReference type="InterPro" id="IPR001544">
    <property type="entry name" value="Aminotrans_IV"/>
</dbReference>
<dbReference type="Proteomes" id="UP000313849">
    <property type="component" value="Unassembled WGS sequence"/>
</dbReference>
<protein>
    <submittedName>
        <fullName evidence="6">Aminotransferase IV</fullName>
    </submittedName>
</protein>
<dbReference type="PANTHER" id="PTHR42743:SF11">
    <property type="entry name" value="AMINODEOXYCHORISMATE LYASE"/>
    <property type="match status" value="1"/>
</dbReference>
<dbReference type="InterPro" id="IPR050571">
    <property type="entry name" value="Class-IV_PLP-Dep_Aminotrnsfr"/>
</dbReference>
<evidence type="ECO:0000256" key="5">
    <source>
        <dbReference type="RuleBase" id="RU004516"/>
    </source>
</evidence>
<evidence type="ECO:0000256" key="4">
    <source>
        <dbReference type="RuleBase" id="RU004106"/>
    </source>
</evidence>
<dbReference type="InterPro" id="IPR043132">
    <property type="entry name" value="BCAT-like_C"/>
</dbReference>
<evidence type="ECO:0000313" key="7">
    <source>
        <dbReference type="Proteomes" id="UP000313849"/>
    </source>
</evidence>
<comment type="cofactor">
    <cofactor evidence="1 5">
        <name>pyridoxal 5'-phosphate</name>
        <dbReference type="ChEBI" id="CHEBI:597326"/>
    </cofactor>
</comment>
<comment type="caution">
    <text evidence="6">The sequence shown here is derived from an EMBL/GenBank/DDBJ whole genome shotgun (WGS) entry which is preliminary data.</text>
</comment>
<dbReference type="InterPro" id="IPR018300">
    <property type="entry name" value="Aminotrans_IV_CS"/>
</dbReference>
<organism evidence="6 7">
    <name type="scientific">Miniimonas arenae</name>
    <dbReference type="NCBI Taxonomy" id="676201"/>
    <lineage>
        <taxon>Bacteria</taxon>
        <taxon>Bacillati</taxon>
        <taxon>Actinomycetota</taxon>
        <taxon>Actinomycetes</taxon>
        <taxon>Micrococcales</taxon>
        <taxon>Beutenbergiaceae</taxon>
        <taxon>Miniimonas</taxon>
    </lineage>
</organism>
<evidence type="ECO:0000256" key="3">
    <source>
        <dbReference type="ARBA" id="ARBA00022898"/>
    </source>
</evidence>
<keyword evidence="6" id="KW-0808">Transferase</keyword>
<dbReference type="Pfam" id="PF01063">
    <property type="entry name" value="Aminotran_4"/>
    <property type="match status" value="1"/>
</dbReference>
<keyword evidence="7" id="KW-1185">Reference proteome</keyword>
<sequence>MTTIAWAHGALIDPTTPQLSVLDHGFVVGDGVFETCELIDGAPFALTRHLERLRASALGLGIAAPDDAVVRDAVAQVSQAWHAAEPGTTARLRITWTAGLGPLGSDRYDGPGTLVIAASAVPSHGEVRLHVVPWTRNERGALAGLKTTSYGENAMALARARAHGAAEAIFGNSRGELCEGTGTNVFLEDAEGLVTPPLSSGCLAGVTRALVLEWAVEAGVAVREEALPLRAIHEAEHVAITSSTRGIAAVAAVDGEPKRPGPLTLAMGEIFAARRLERMDP</sequence>
<dbReference type="AlphaFoldDB" id="A0A5C5B7E4"/>
<dbReference type="SUPFAM" id="SSF56752">
    <property type="entry name" value="D-aminoacid aminotransferase-like PLP-dependent enzymes"/>
    <property type="match status" value="1"/>
</dbReference>
<dbReference type="OrthoDB" id="9805628at2"/>
<dbReference type="GO" id="GO:0005829">
    <property type="term" value="C:cytosol"/>
    <property type="evidence" value="ECO:0007669"/>
    <property type="project" value="TreeGrafter"/>
</dbReference>
<dbReference type="PANTHER" id="PTHR42743">
    <property type="entry name" value="AMINO-ACID AMINOTRANSFERASE"/>
    <property type="match status" value="1"/>
</dbReference>
<evidence type="ECO:0000313" key="6">
    <source>
        <dbReference type="EMBL" id="TNU72838.1"/>
    </source>
</evidence>
<dbReference type="Gene3D" id="3.20.10.10">
    <property type="entry name" value="D-amino Acid Aminotransferase, subunit A, domain 2"/>
    <property type="match status" value="1"/>
</dbReference>
<dbReference type="EMBL" id="VENP01000099">
    <property type="protein sequence ID" value="TNU72838.1"/>
    <property type="molecule type" value="Genomic_DNA"/>
</dbReference>
<dbReference type="InterPro" id="IPR036038">
    <property type="entry name" value="Aminotransferase-like"/>
</dbReference>
<reference evidence="6 7" key="1">
    <citation type="submission" date="2019-06" db="EMBL/GenBank/DDBJ databases">
        <title>Draft genome sequence of Miniimonas arenae KCTC 19750T isolated from sea sand.</title>
        <authorList>
            <person name="Park S.-J."/>
        </authorList>
    </citation>
    <scope>NUCLEOTIDE SEQUENCE [LARGE SCALE GENOMIC DNA]</scope>
    <source>
        <strain evidence="6 7">KCTC 19750</strain>
    </source>
</reference>
<comment type="similarity">
    <text evidence="2 4">Belongs to the class-IV pyridoxal-phosphate-dependent aminotransferase family.</text>
</comment>
<dbReference type="Gene3D" id="3.30.470.10">
    <property type="match status" value="1"/>
</dbReference>
<dbReference type="GO" id="GO:0046394">
    <property type="term" value="P:carboxylic acid biosynthetic process"/>
    <property type="evidence" value="ECO:0007669"/>
    <property type="project" value="UniProtKB-ARBA"/>
</dbReference>
<keyword evidence="3 5" id="KW-0663">Pyridoxal phosphate</keyword>
<proteinExistence type="inferred from homology"/>
<dbReference type="RefSeq" id="WP_139987916.1">
    <property type="nucleotide sequence ID" value="NZ_VENP01000099.1"/>
</dbReference>